<dbReference type="EMBL" id="JAWZYT010001800">
    <property type="protein sequence ID" value="KAK4309101.1"/>
    <property type="molecule type" value="Genomic_DNA"/>
</dbReference>
<evidence type="ECO:0000313" key="2">
    <source>
        <dbReference type="EMBL" id="KAK4309101.1"/>
    </source>
</evidence>
<feature type="region of interest" description="Disordered" evidence="1">
    <location>
        <begin position="1"/>
        <end position="64"/>
    </location>
</feature>
<accession>A0AAE1PJZ3</accession>
<proteinExistence type="predicted"/>
<protein>
    <submittedName>
        <fullName evidence="2">Uncharacterized protein</fullName>
    </submittedName>
</protein>
<gene>
    <name evidence="2" type="ORF">Pmani_019250</name>
</gene>
<keyword evidence="3" id="KW-1185">Reference proteome</keyword>
<comment type="caution">
    <text evidence="2">The sequence shown here is derived from an EMBL/GenBank/DDBJ whole genome shotgun (WGS) entry which is preliminary data.</text>
</comment>
<organism evidence="2 3">
    <name type="scientific">Petrolisthes manimaculis</name>
    <dbReference type="NCBI Taxonomy" id="1843537"/>
    <lineage>
        <taxon>Eukaryota</taxon>
        <taxon>Metazoa</taxon>
        <taxon>Ecdysozoa</taxon>
        <taxon>Arthropoda</taxon>
        <taxon>Crustacea</taxon>
        <taxon>Multicrustacea</taxon>
        <taxon>Malacostraca</taxon>
        <taxon>Eumalacostraca</taxon>
        <taxon>Eucarida</taxon>
        <taxon>Decapoda</taxon>
        <taxon>Pleocyemata</taxon>
        <taxon>Anomura</taxon>
        <taxon>Galatheoidea</taxon>
        <taxon>Porcellanidae</taxon>
        <taxon>Petrolisthes</taxon>
    </lineage>
</organism>
<reference evidence="2" key="1">
    <citation type="submission" date="2023-11" db="EMBL/GenBank/DDBJ databases">
        <title>Genome assemblies of two species of porcelain crab, Petrolisthes cinctipes and Petrolisthes manimaculis (Anomura: Porcellanidae).</title>
        <authorList>
            <person name="Angst P."/>
        </authorList>
    </citation>
    <scope>NUCLEOTIDE SEQUENCE</scope>
    <source>
        <strain evidence="2">PB745_02</strain>
        <tissue evidence="2">Gill</tissue>
    </source>
</reference>
<sequence>MEGRGEGKERERRWKGEERERRGREDGREGRGDEEKMEGKGEATKRRWKGEERERKGGRKLEREVQPNHEVKDIVLVCIYALSEGVSSGVNNTTIVPFPLIPLTSSSLLDL</sequence>
<dbReference type="AlphaFoldDB" id="A0AAE1PJZ3"/>
<evidence type="ECO:0000256" key="1">
    <source>
        <dbReference type="SAM" id="MobiDB-lite"/>
    </source>
</evidence>
<dbReference type="Proteomes" id="UP001292094">
    <property type="component" value="Unassembled WGS sequence"/>
</dbReference>
<evidence type="ECO:0000313" key="3">
    <source>
        <dbReference type="Proteomes" id="UP001292094"/>
    </source>
</evidence>
<name>A0AAE1PJZ3_9EUCA</name>